<proteinExistence type="inferred from homology"/>
<dbReference type="Proteomes" id="UP001281761">
    <property type="component" value="Unassembled WGS sequence"/>
</dbReference>
<reference evidence="8 9" key="1">
    <citation type="journal article" date="2022" name="bioRxiv">
        <title>Genomics of Preaxostyla Flagellates Illuminates Evolutionary Transitions and the Path Towards Mitochondrial Loss.</title>
        <authorList>
            <person name="Novak L.V.F."/>
            <person name="Treitli S.C."/>
            <person name="Pyrih J."/>
            <person name="Halakuc P."/>
            <person name="Pipaliya S.V."/>
            <person name="Vacek V."/>
            <person name="Brzon O."/>
            <person name="Soukal P."/>
            <person name="Eme L."/>
            <person name="Dacks J.B."/>
            <person name="Karnkowska A."/>
            <person name="Elias M."/>
            <person name="Hampl V."/>
        </authorList>
    </citation>
    <scope>NUCLEOTIDE SEQUENCE [LARGE SCALE GENOMIC DNA]</scope>
    <source>
        <strain evidence="8">NAU3</strain>
        <tissue evidence="8">Gut</tissue>
    </source>
</reference>
<dbReference type="Pfam" id="PF01048">
    <property type="entry name" value="PNP_UDP_1"/>
    <property type="match status" value="1"/>
</dbReference>
<dbReference type="CDD" id="cd09009">
    <property type="entry name" value="PNP-EcPNPII_like"/>
    <property type="match status" value="1"/>
</dbReference>
<dbReference type="GO" id="GO:0004731">
    <property type="term" value="F:purine-nucleoside phosphorylase activity"/>
    <property type="evidence" value="ECO:0007669"/>
    <property type="project" value="UniProtKB-EC"/>
</dbReference>
<protein>
    <recommendedName>
        <fullName evidence="3">purine-nucleoside phosphorylase</fullName>
        <ecNumber evidence="3">2.4.2.1</ecNumber>
    </recommendedName>
    <alternativeName>
        <fullName evidence="6">Inosine-guanosine phosphorylase</fullName>
    </alternativeName>
</protein>
<name>A0ABQ9YFV0_9EUKA</name>
<dbReference type="EMBL" id="JARBJD010000010">
    <property type="protein sequence ID" value="KAK2962635.1"/>
    <property type="molecule type" value="Genomic_DNA"/>
</dbReference>
<dbReference type="NCBIfam" id="NF006054">
    <property type="entry name" value="PRK08202.1"/>
    <property type="match status" value="1"/>
</dbReference>
<dbReference type="PANTHER" id="PTHR11904:SF9">
    <property type="entry name" value="PURINE NUCLEOSIDE PHOSPHORYLASE-RELATED"/>
    <property type="match status" value="1"/>
</dbReference>
<evidence type="ECO:0000256" key="2">
    <source>
        <dbReference type="ARBA" id="ARBA00006751"/>
    </source>
</evidence>
<gene>
    <name evidence="8" type="ORF">BLNAU_2468</name>
</gene>
<keyword evidence="9" id="KW-1185">Reference proteome</keyword>
<keyword evidence="5 8" id="KW-0808">Transferase</keyword>
<evidence type="ECO:0000256" key="6">
    <source>
        <dbReference type="ARBA" id="ARBA00031036"/>
    </source>
</evidence>
<feature type="domain" description="Nucleoside phosphorylase" evidence="7">
    <location>
        <begin position="63"/>
        <end position="312"/>
    </location>
</feature>
<dbReference type="NCBIfam" id="TIGR01697">
    <property type="entry name" value="PNPH-PUNA-XAPA"/>
    <property type="match status" value="1"/>
</dbReference>
<dbReference type="InterPro" id="IPR000845">
    <property type="entry name" value="Nucleoside_phosphorylase_d"/>
</dbReference>
<evidence type="ECO:0000256" key="3">
    <source>
        <dbReference type="ARBA" id="ARBA00011886"/>
    </source>
</evidence>
<dbReference type="InterPro" id="IPR011268">
    <property type="entry name" value="Purine_phosphorylase"/>
</dbReference>
<evidence type="ECO:0000256" key="1">
    <source>
        <dbReference type="ARBA" id="ARBA00005058"/>
    </source>
</evidence>
<dbReference type="SUPFAM" id="SSF53167">
    <property type="entry name" value="Purine and uridine phosphorylases"/>
    <property type="match status" value="1"/>
</dbReference>
<evidence type="ECO:0000256" key="4">
    <source>
        <dbReference type="ARBA" id="ARBA00022676"/>
    </source>
</evidence>
<evidence type="ECO:0000313" key="9">
    <source>
        <dbReference type="Proteomes" id="UP001281761"/>
    </source>
</evidence>
<dbReference type="InterPro" id="IPR035994">
    <property type="entry name" value="Nucleoside_phosphorylase_sf"/>
</dbReference>
<dbReference type="EC" id="2.4.2.1" evidence="3"/>
<sequence>MESAREQWLPNLAVNRHYVVELAVVMEIVTSIQALYKPQPTFLICGILNNGLHPAKVPTFSAKVGLILGTGLNGLGEQLDLNPPPCIIPYSEIPHFATSTCPGHVGKLLIGFISGVPVMCMQGRFHYYEGYSLPVLTYPVRVMAQLGIKVLVVSNCSGCFRPEWKTGDIGLITDHINNFATNPLIGQNKDFFPPHSTRFPDMSNCYDADLREKAKEIARTQNLILREGVYFANPGPMYETDAERRLIQICGGDFAGASTAPEVIVARHCGIRVLGFTVMINMFATETEADHDEITFLGEQSSTKLLPLIQTLLPLIQTSL</sequence>
<organism evidence="8 9">
    <name type="scientific">Blattamonas nauphoetae</name>
    <dbReference type="NCBI Taxonomy" id="2049346"/>
    <lineage>
        <taxon>Eukaryota</taxon>
        <taxon>Metamonada</taxon>
        <taxon>Preaxostyla</taxon>
        <taxon>Oxymonadida</taxon>
        <taxon>Blattamonas</taxon>
    </lineage>
</organism>
<comment type="caution">
    <text evidence="8">The sequence shown here is derived from an EMBL/GenBank/DDBJ whole genome shotgun (WGS) entry which is preliminary data.</text>
</comment>
<accession>A0ABQ9YFV0</accession>
<comment type="pathway">
    <text evidence="1">Purine metabolism; purine nucleoside salvage.</text>
</comment>
<evidence type="ECO:0000256" key="5">
    <source>
        <dbReference type="ARBA" id="ARBA00022679"/>
    </source>
</evidence>
<dbReference type="PANTHER" id="PTHR11904">
    <property type="entry name" value="METHYLTHIOADENOSINE/PURINE NUCLEOSIDE PHOSPHORYLASE"/>
    <property type="match status" value="1"/>
</dbReference>
<keyword evidence="4 8" id="KW-0328">Glycosyltransferase</keyword>
<evidence type="ECO:0000259" key="7">
    <source>
        <dbReference type="Pfam" id="PF01048"/>
    </source>
</evidence>
<comment type="similarity">
    <text evidence="2">Belongs to the PNP/MTAP phosphorylase family.</text>
</comment>
<evidence type="ECO:0000313" key="8">
    <source>
        <dbReference type="EMBL" id="KAK2962635.1"/>
    </source>
</evidence>
<dbReference type="Gene3D" id="3.40.50.1580">
    <property type="entry name" value="Nucleoside phosphorylase domain"/>
    <property type="match status" value="1"/>
</dbReference>